<dbReference type="PANTHER" id="PTHR22677">
    <property type="entry name" value="ANKYRIN REPEAT DOMAIN-CONTAINING PROTEIN 60"/>
    <property type="match status" value="1"/>
</dbReference>
<evidence type="ECO:0000313" key="3">
    <source>
        <dbReference type="EMBL" id="KAK2185875.1"/>
    </source>
</evidence>
<dbReference type="PROSITE" id="PS50297">
    <property type="entry name" value="ANK_REP_REGION"/>
    <property type="match status" value="2"/>
</dbReference>
<dbReference type="SUPFAM" id="SSF48403">
    <property type="entry name" value="Ankyrin repeat"/>
    <property type="match status" value="1"/>
</dbReference>
<evidence type="ECO:0000313" key="4">
    <source>
        <dbReference type="Proteomes" id="UP001209878"/>
    </source>
</evidence>
<evidence type="ECO:0000256" key="2">
    <source>
        <dbReference type="SAM" id="MobiDB-lite"/>
    </source>
</evidence>
<feature type="repeat" description="ANK" evidence="1">
    <location>
        <begin position="67"/>
        <end position="99"/>
    </location>
</feature>
<keyword evidence="1" id="KW-0040">ANK repeat</keyword>
<feature type="region of interest" description="Disordered" evidence="2">
    <location>
        <begin position="281"/>
        <end position="317"/>
    </location>
</feature>
<evidence type="ECO:0000256" key="1">
    <source>
        <dbReference type="PROSITE-ProRule" id="PRU00023"/>
    </source>
</evidence>
<feature type="region of interest" description="Disordered" evidence="2">
    <location>
        <begin position="704"/>
        <end position="725"/>
    </location>
</feature>
<feature type="compositionally biased region" description="Basic and acidic residues" evidence="2">
    <location>
        <begin position="300"/>
        <end position="317"/>
    </location>
</feature>
<dbReference type="Gene3D" id="1.25.40.20">
    <property type="entry name" value="Ankyrin repeat-containing domain"/>
    <property type="match status" value="1"/>
</dbReference>
<dbReference type="Proteomes" id="UP001209878">
    <property type="component" value="Unassembled WGS sequence"/>
</dbReference>
<feature type="compositionally biased region" description="Polar residues" evidence="2">
    <location>
        <begin position="281"/>
        <end position="296"/>
    </location>
</feature>
<dbReference type="InterPro" id="IPR002110">
    <property type="entry name" value="Ankyrin_rpt"/>
</dbReference>
<dbReference type="InterPro" id="IPR036770">
    <property type="entry name" value="Ankyrin_rpt-contain_sf"/>
</dbReference>
<sequence>MASDLIESAKLGNLQQMALLVKAGQDVNQQEPKELTTPLYWAACCGQAAACDWLIRHGADINQQVKWRSTPLHAAADRENVDCTILLIRSGAKLNIQNNNGDTPLHKAAYRGNVRICNFLLHGGASITMRNVQDKTPMAEAQSRRHYHVFDLLAKWENDAHLLCKMGDTRCCQYSITSNTAGIDTPQVTPLIRAMSISERIIPTRSDVSPSGHPPVQESFKYFPQTQNETEPTADIKHRHSNEDFCVGMPDRNGSACGMLDAPFNGSQYASNSSNGVLVSCEGHSNNVGQGQQKATENGGGRKDGSQRKKPERTRSQLEDYVFQLQVKLTEKIDRVEKLEKDRRQVISGLTRFRDSMAELKKAQKENVELRKCIETTEQKYGAVCEELTAVKAHNHHMALELDRLKEMLDGKCDATATPQTSGGWLSSDDFSVNNTHRAAFSMKFLARGASSPELTALSGKAETVAEAKGYSDLYSATLPVFRSIDQSSLVTITAKLREELIARSSSWNQHLLLDIPGRPWQRGVDYEVVDGLPTPDAQDPEREFPSTFSVRIYHKDKNYVLKVCKSTEESSSGRSEHALPPHQNIVPTLHSYNGSLLTLLPSHDVLPANPTDYRATFAIIPNYSETLDGFFTEHRKRHPHPPYKLPVRFYLHLLFELLMVTLHLERHLVEKCLNISDIFLDDHLQVKFGNAVCSLMRGGQPFGTEEHSDENDERESSSRQPWDKSNVNRIGQFFLNLLCYDSDESVAMTTRLSWLPFKFRSILLGMASREETLSSREAFIRIGLLLFGPRSNDITCLLDCEIWLQTRMLILLSQKHQKMFSVTTAAESIIQNDPQLDAEFLSHVTAEEVWKHYTE</sequence>
<accession>A0AAD9P0H9</accession>
<dbReference type="SMART" id="SM00248">
    <property type="entry name" value="ANK"/>
    <property type="match status" value="3"/>
</dbReference>
<dbReference type="PROSITE" id="PS50088">
    <property type="entry name" value="ANK_REPEAT"/>
    <property type="match status" value="3"/>
</dbReference>
<organism evidence="3 4">
    <name type="scientific">Ridgeia piscesae</name>
    <name type="common">Tubeworm</name>
    <dbReference type="NCBI Taxonomy" id="27915"/>
    <lineage>
        <taxon>Eukaryota</taxon>
        <taxon>Metazoa</taxon>
        <taxon>Spiralia</taxon>
        <taxon>Lophotrochozoa</taxon>
        <taxon>Annelida</taxon>
        <taxon>Polychaeta</taxon>
        <taxon>Sedentaria</taxon>
        <taxon>Canalipalpata</taxon>
        <taxon>Sabellida</taxon>
        <taxon>Siboglinidae</taxon>
        <taxon>Ridgeia</taxon>
    </lineage>
</organism>
<reference evidence="3" key="1">
    <citation type="journal article" date="2023" name="Mol. Biol. Evol.">
        <title>Third-Generation Sequencing Reveals the Adaptive Role of the Epigenome in Three Deep-Sea Polychaetes.</title>
        <authorList>
            <person name="Perez M."/>
            <person name="Aroh O."/>
            <person name="Sun Y."/>
            <person name="Lan Y."/>
            <person name="Juniper S.K."/>
            <person name="Young C.R."/>
            <person name="Angers B."/>
            <person name="Qian P.Y."/>
        </authorList>
    </citation>
    <scope>NUCLEOTIDE SEQUENCE</scope>
    <source>
        <strain evidence="3">R07B-5</strain>
    </source>
</reference>
<dbReference type="AlphaFoldDB" id="A0AAD9P0H9"/>
<dbReference type="InterPro" id="IPR039323">
    <property type="entry name" value="ANKRD_45/46/60"/>
</dbReference>
<gene>
    <name evidence="3" type="ORF">NP493_220g02004</name>
</gene>
<dbReference type="EMBL" id="JAODUO010000220">
    <property type="protein sequence ID" value="KAK2185875.1"/>
    <property type="molecule type" value="Genomic_DNA"/>
</dbReference>
<feature type="repeat" description="ANK" evidence="1">
    <location>
        <begin position="100"/>
        <end position="132"/>
    </location>
</feature>
<dbReference type="Pfam" id="PF12796">
    <property type="entry name" value="Ank_2"/>
    <property type="match status" value="1"/>
</dbReference>
<name>A0AAD9P0H9_RIDPI</name>
<feature type="repeat" description="ANK" evidence="1">
    <location>
        <begin position="34"/>
        <end position="66"/>
    </location>
</feature>
<keyword evidence="4" id="KW-1185">Reference proteome</keyword>
<dbReference type="PANTHER" id="PTHR22677:SF4">
    <property type="entry name" value="USHER SYNDROME TYPE-1G PROTEIN-LIKE PROTEIN"/>
    <property type="match status" value="1"/>
</dbReference>
<protein>
    <submittedName>
        <fullName evidence="3">Uncharacterized protein</fullName>
    </submittedName>
</protein>
<comment type="caution">
    <text evidence="3">The sequence shown here is derived from an EMBL/GenBank/DDBJ whole genome shotgun (WGS) entry which is preliminary data.</text>
</comment>
<proteinExistence type="predicted"/>